<accession>A0A3A9JHH3</accession>
<evidence type="ECO:0000256" key="8">
    <source>
        <dbReference type="ARBA" id="ARBA00023098"/>
    </source>
</evidence>
<comment type="catalytic activity">
    <reaction evidence="1">
        <text>a 1,2-diacyl-sn-glycero-3-phosphocholine + H2O = a 1,2-diacyl-sn-glycero-3-phosphate + choline + H(+)</text>
        <dbReference type="Rhea" id="RHEA:14445"/>
        <dbReference type="ChEBI" id="CHEBI:15354"/>
        <dbReference type="ChEBI" id="CHEBI:15377"/>
        <dbReference type="ChEBI" id="CHEBI:15378"/>
        <dbReference type="ChEBI" id="CHEBI:57643"/>
        <dbReference type="ChEBI" id="CHEBI:58608"/>
        <dbReference type="EC" id="3.1.4.4"/>
    </reaction>
</comment>
<dbReference type="InterPro" id="IPR015679">
    <property type="entry name" value="PLipase_D_fam"/>
</dbReference>
<dbReference type="EMBL" id="RFLX01000010">
    <property type="protein sequence ID" value="RMI20667.1"/>
    <property type="molecule type" value="Genomic_DNA"/>
</dbReference>
<dbReference type="OrthoDB" id="8828485at2"/>
<evidence type="ECO:0000256" key="4">
    <source>
        <dbReference type="ARBA" id="ARBA00018392"/>
    </source>
</evidence>
<dbReference type="InterPro" id="IPR025202">
    <property type="entry name" value="PLD-like_dom"/>
</dbReference>
<evidence type="ECO:0000256" key="5">
    <source>
        <dbReference type="ARBA" id="ARBA00022525"/>
    </source>
</evidence>
<evidence type="ECO:0000256" key="9">
    <source>
        <dbReference type="ARBA" id="ARBA00029594"/>
    </source>
</evidence>
<evidence type="ECO:0000256" key="2">
    <source>
        <dbReference type="ARBA" id="ARBA00003145"/>
    </source>
</evidence>
<evidence type="ECO:0000256" key="7">
    <source>
        <dbReference type="ARBA" id="ARBA00022801"/>
    </source>
</evidence>
<comment type="function">
    <text evidence="2">Could be a virulence factor.</text>
</comment>
<dbReference type="InParanoid" id="A0A3A9JHH3"/>
<dbReference type="Pfam" id="PF13091">
    <property type="entry name" value="PLDc_2"/>
    <property type="match status" value="1"/>
</dbReference>
<dbReference type="GO" id="GO:0005576">
    <property type="term" value="C:extracellular region"/>
    <property type="evidence" value="ECO:0007669"/>
    <property type="project" value="UniProtKB-SubCell"/>
</dbReference>
<dbReference type="PANTHER" id="PTHR18896:SF76">
    <property type="entry name" value="PHOSPHOLIPASE"/>
    <property type="match status" value="1"/>
</dbReference>
<dbReference type="SUPFAM" id="SSF56024">
    <property type="entry name" value="Phospholipase D/nuclease"/>
    <property type="match status" value="2"/>
</dbReference>
<dbReference type="CDD" id="cd09143">
    <property type="entry name" value="PLDc_vPLD1_2_like_bac_2"/>
    <property type="match status" value="1"/>
</dbReference>
<keyword evidence="7" id="KW-0378">Hydrolase</keyword>
<evidence type="ECO:0000256" key="10">
    <source>
        <dbReference type="SAM" id="MobiDB-lite"/>
    </source>
</evidence>
<evidence type="ECO:0000256" key="6">
    <source>
        <dbReference type="ARBA" id="ARBA00022737"/>
    </source>
</evidence>
<evidence type="ECO:0000313" key="15">
    <source>
        <dbReference type="Proteomes" id="UP000278036"/>
    </source>
</evidence>
<dbReference type="EMBL" id="RAQU01000061">
    <property type="protein sequence ID" value="RKK03975.1"/>
    <property type="molecule type" value="Genomic_DNA"/>
</dbReference>
<evidence type="ECO:0000256" key="3">
    <source>
        <dbReference type="ARBA" id="ARBA00004613"/>
    </source>
</evidence>
<evidence type="ECO:0000256" key="1">
    <source>
        <dbReference type="ARBA" id="ARBA00000798"/>
    </source>
</evidence>
<dbReference type="PANTHER" id="PTHR18896">
    <property type="entry name" value="PHOSPHOLIPASE D"/>
    <property type="match status" value="1"/>
</dbReference>
<keyword evidence="8" id="KW-0443">Lipid metabolism</keyword>
<dbReference type="PROSITE" id="PS50035">
    <property type="entry name" value="PLD"/>
    <property type="match status" value="2"/>
</dbReference>
<dbReference type="Proteomes" id="UP000274097">
    <property type="component" value="Unassembled WGS sequence"/>
</dbReference>
<keyword evidence="6" id="KW-0677">Repeat</keyword>
<protein>
    <recommendedName>
        <fullName evidence="4">Phospholipase D</fullName>
    </recommendedName>
    <alternativeName>
        <fullName evidence="9">Choline phosphatase</fullName>
    </alternativeName>
</protein>
<feature type="region of interest" description="Disordered" evidence="10">
    <location>
        <begin position="165"/>
        <end position="187"/>
    </location>
</feature>
<dbReference type="GO" id="GO:0004630">
    <property type="term" value="F:phospholipase D activity"/>
    <property type="evidence" value="ECO:0007669"/>
    <property type="project" value="UniProtKB-EC"/>
</dbReference>
<keyword evidence="14" id="KW-1185">Reference proteome</keyword>
<comment type="caution">
    <text evidence="12">The sequence shown here is derived from an EMBL/GenBank/DDBJ whole genome shotgun (WGS) entry which is preliminary data.</text>
</comment>
<dbReference type="InterPro" id="IPR001736">
    <property type="entry name" value="PLipase_D/transphosphatidylase"/>
</dbReference>
<feature type="compositionally biased region" description="Basic and acidic residues" evidence="10">
    <location>
        <begin position="165"/>
        <end position="176"/>
    </location>
</feature>
<dbReference type="Gene3D" id="3.30.870.10">
    <property type="entry name" value="Endonuclease Chain A"/>
    <property type="match status" value="2"/>
</dbReference>
<reference evidence="12 15" key="1">
    <citation type="submission" date="2018-09" db="EMBL/GenBank/DDBJ databases">
        <title>Roseomonas sp. nov., isolated from feces of Tibetan antelopes in the Qinghai-Tibet plateau, China.</title>
        <authorList>
            <person name="Tian Z."/>
        </authorList>
    </citation>
    <scope>NUCLEOTIDE SEQUENCE [LARGE SCALE GENOMIC DNA]</scope>
    <source>
        <strain evidence="13 14">Z23</strain>
        <strain evidence="12 15">Z24</strain>
    </source>
</reference>
<dbReference type="AlphaFoldDB" id="A0A3A9JHH3"/>
<dbReference type="CDD" id="cd09140">
    <property type="entry name" value="PLDc_vPLD1_2_like_bac_1"/>
    <property type="match status" value="1"/>
</dbReference>
<gene>
    <name evidence="12" type="ORF">D6Z83_11820</name>
    <name evidence="13" type="ORF">EBE87_14470</name>
</gene>
<feature type="domain" description="PLD phosphodiesterase" evidence="11">
    <location>
        <begin position="350"/>
        <end position="377"/>
    </location>
</feature>
<comment type="subcellular location">
    <subcellularLocation>
        <location evidence="3">Secreted</location>
    </subcellularLocation>
</comment>
<keyword evidence="5" id="KW-0964">Secreted</keyword>
<proteinExistence type="predicted"/>
<sequence>MDQSAPLRAASPLLRPGENCWRIARADRAAVIVDADDYFRVARAAMLAARHRIMLVGWDFDARIRLGQADAGDDAPEQLGDFILWLVKRRPELEVFLLRWDLGAVNTLFRGTTILTLARWMWHKRITARLDGMHPAGASHHQKIVVLDDSLAFCGGIDMTSDRWDTRQHLDSDPGRRRPNGSPYKPWHDATMALEGEAARAIGQVARDRWRAAGGRELKPVESCTDCWPETLAPQFGNVDVAIARTYPQMPDVEPVHEIERLYLDLIGSARRFIYAESQYFASRRIAEAIAKRLAEPDGPEIVLVNPVTAQGWLEPIAMDTARARLHEALRRADKHGRFRLYHPFTAGGEPIYVHAKIMIVDDRVLRVGSSNMNNRSLRLDTECDVAVDAGAPCDPDLSDRIRRFRDSLLAEHLGAEEAEVARRMEQEGSLIRTIEKLRGPGRSLRPYEEPDLNAVEQWLADNEVLDPEGPEEMFESLSRRGLFRGGRLRRLLRRKP</sequence>
<dbReference type="RefSeq" id="WP_120638513.1">
    <property type="nucleotide sequence ID" value="NZ_RAQU01000061.1"/>
</dbReference>
<evidence type="ECO:0000313" key="14">
    <source>
        <dbReference type="Proteomes" id="UP000274097"/>
    </source>
</evidence>
<dbReference type="Proteomes" id="UP000278036">
    <property type="component" value="Unassembled WGS sequence"/>
</dbReference>
<dbReference type="SMART" id="SM00155">
    <property type="entry name" value="PLDc"/>
    <property type="match status" value="2"/>
</dbReference>
<evidence type="ECO:0000313" key="13">
    <source>
        <dbReference type="EMBL" id="RMI20667.1"/>
    </source>
</evidence>
<dbReference type="GO" id="GO:0009395">
    <property type="term" value="P:phospholipid catabolic process"/>
    <property type="evidence" value="ECO:0007669"/>
    <property type="project" value="TreeGrafter"/>
</dbReference>
<name>A0A3A9JHH3_9PROT</name>
<organism evidence="12 15">
    <name type="scientific">Teichococcus wenyumeiae</name>
    <dbReference type="NCBI Taxonomy" id="2478470"/>
    <lineage>
        <taxon>Bacteria</taxon>
        <taxon>Pseudomonadati</taxon>
        <taxon>Pseudomonadota</taxon>
        <taxon>Alphaproteobacteria</taxon>
        <taxon>Acetobacterales</taxon>
        <taxon>Roseomonadaceae</taxon>
        <taxon>Roseomonas</taxon>
    </lineage>
</organism>
<dbReference type="Pfam" id="PF00614">
    <property type="entry name" value="PLDc"/>
    <property type="match status" value="1"/>
</dbReference>
<feature type="domain" description="PLD phosphodiesterase" evidence="11">
    <location>
        <begin position="136"/>
        <end position="163"/>
    </location>
</feature>
<evidence type="ECO:0000313" key="12">
    <source>
        <dbReference type="EMBL" id="RKK03975.1"/>
    </source>
</evidence>
<evidence type="ECO:0000259" key="11">
    <source>
        <dbReference type="PROSITE" id="PS50035"/>
    </source>
</evidence>